<dbReference type="OrthoDB" id="9795235at2"/>
<dbReference type="InterPro" id="IPR052917">
    <property type="entry name" value="Stress-Dev_Protein"/>
</dbReference>
<dbReference type="PANTHER" id="PTHR34818">
    <property type="entry name" value="PROTEIN BLI-3"/>
    <property type="match status" value="1"/>
</dbReference>
<proteinExistence type="predicted"/>
<dbReference type="EMBL" id="CP036525">
    <property type="protein sequence ID" value="QDT07591.1"/>
    <property type="molecule type" value="Genomic_DNA"/>
</dbReference>
<dbReference type="SUPFAM" id="SSF50475">
    <property type="entry name" value="FMN-binding split barrel"/>
    <property type="match status" value="1"/>
</dbReference>
<sequence>MDKNEKLIDLMSDFSTAMLVTRSSDGALDARPMAVAEVEDNGCIWFVTDRNSGKVADLMLDDEVAITMQSSTQFATVSGRAEAVDDQEKVKELWSEAWKVWFPEGKNDPSILLLKIQVERGEYWDQSGFRGVKYLLQAGKAYLQGDRPEKDESINATVNMNN</sequence>
<accession>A0A517NKC2</accession>
<dbReference type="InterPro" id="IPR038725">
    <property type="entry name" value="YdaG_split_barrel_FMN-bd"/>
</dbReference>
<organism evidence="2 3">
    <name type="scientific">Rubripirellula lacrimiformis</name>
    <dbReference type="NCBI Taxonomy" id="1930273"/>
    <lineage>
        <taxon>Bacteria</taxon>
        <taxon>Pseudomonadati</taxon>
        <taxon>Planctomycetota</taxon>
        <taxon>Planctomycetia</taxon>
        <taxon>Pirellulales</taxon>
        <taxon>Pirellulaceae</taxon>
        <taxon>Rubripirellula</taxon>
    </lineage>
</organism>
<reference evidence="2 3" key="1">
    <citation type="submission" date="2019-02" db="EMBL/GenBank/DDBJ databases">
        <title>Deep-cultivation of Planctomycetes and their phenomic and genomic characterization uncovers novel biology.</title>
        <authorList>
            <person name="Wiegand S."/>
            <person name="Jogler M."/>
            <person name="Boedeker C."/>
            <person name="Pinto D."/>
            <person name="Vollmers J."/>
            <person name="Rivas-Marin E."/>
            <person name="Kohn T."/>
            <person name="Peeters S.H."/>
            <person name="Heuer A."/>
            <person name="Rast P."/>
            <person name="Oberbeckmann S."/>
            <person name="Bunk B."/>
            <person name="Jeske O."/>
            <person name="Meyerdierks A."/>
            <person name="Storesund J.E."/>
            <person name="Kallscheuer N."/>
            <person name="Luecker S."/>
            <person name="Lage O.M."/>
            <person name="Pohl T."/>
            <person name="Merkel B.J."/>
            <person name="Hornburger P."/>
            <person name="Mueller R.-W."/>
            <person name="Bruemmer F."/>
            <person name="Labrenz M."/>
            <person name="Spormann A.M."/>
            <person name="Op den Camp H."/>
            <person name="Overmann J."/>
            <person name="Amann R."/>
            <person name="Jetten M.S.M."/>
            <person name="Mascher T."/>
            <person name="Medema M.H."/>
            <person name="Devos D.P."/>
            <person name="Kaster A.-K."/>
            <person name="Ovreas L."/>
            <person name="Rohde M."/>
            <person name="Galperin M.Y."/>
            <person name="Jogler C."/>
        </authorList>
    </citation>
    <scope>NUCLEOTIDE SEQUENCE [LARGE SCALE GENOMIC DNA]</scope>
    <source>
        <strain evidence="2 3">K22_7</strain>
    </source>
</reference>
<feature type="domain" description="General stress protein FMN-binding split barrel" evidence="1">
    <location>
        <begin position="2"/>
        <end position="148"/>
    </location>
</feature>
<dbReference type="InterPro" id="IPR012349">
    <property type="entry name" value="Split_barrel_FMN-bd"/>
</dbReference>
<evidence type="ECO:0000313" key="3">
    <source>
        <dbReference type="Proteomes" id="UP000318538"/>
    </source>
</evidence>
<protein>
    <submittedName>
        <fullName evidence="2">Pyridoxamine 5'-phosphate oxidase</fullName>
    </submittedName>
</protein>
<dbReference type="Pfam" id="PF16242">
    <property type="entry name" value="Pyrid_ox_like"/>
    <property type="match status" value="1"/>
</dbReference>
<dbReference type="Proteomes" id="UP000318538">
    <property type="component" value="Chromosome"/>
</dbReference>
<dbReference type="KEGG" id="rlc:K227x_60190"/>
<dbReference type="RefSeq" id="WP_145175769.1">
    <property type="nucleotide sequence ID" value="NZ_CP036525.1"/>
</dbReference>
<keyword evidence="3" id="KW-1185">Reference proteome</keyword>
<evidence type="ECO:0000313" key="2">
    <source>
        <dbReference type="EMBL" id="QDT07591.1"/>
    </source>
</evidence>
<dbReference type="PANTHER" id="PTHR34818:SF1">
    <property type="entry name" value="PROTEIN BLI-3"/>
    <property type="match status" value="1"/>
</dbReference>
<name>A0A517NKC2_9BACT</name>
<dbReference type="Gene3D" id="2.30.110.10">
    <property type="entry name" value="Electron Transport, Fmn-binding Protein, Chain A"/>
    <property type="match status" value="1"/>
</dbReference>
<gene>
    <name evidence="2" type="ORF">K227x_60190</name>
</gene>
<dbReference type="AlphaFoldDB" id="A0A517NKC2"/>
<evidence type="ECO:0000259" key="1">
    <source>
        <dbReference type="Pfam" id="PF16242"/>
    </source>
</evidence>